<dbReference type="InterPro" id="IPR006543">
    <property type="entry name" value="Histidinol-phos"/>
</dbReference>
<name>A0ABY5ZG94_9BACT</name>
<evidence type="ECO:0000256" key="4">
    <source>
        <dbReference type="ARBA" id="ARBA00022801"/>
    </source>
</evidence>
<dbReference type="Proteomes" id="UP001060414">
    <property type="component" value="Chromosome"/>
</dbReference>
<dbReference type="NCBIfam" id="TIGR01656">
    <property type="entry name" value="Histidinol-ppas"/>
    <property type="match status" value="1"/>
</dbReference>
<dbReference type="Gene3D" id="3.40.50.1000">
    <property type="entry name" value="HAD superfamily/HAD-like"/>
    <property type="match status" value="1"/>
</dbReference>
<evidence type="ECO:0000256" key="5">
    <source>
        <dbReference type="ARBA" id="ARBA00023277"/>
    </source>
</evidence>
<evidence type="ECO:0000313" key="9">
    <source>
        <dbReference type="Proteomes" id="UP001060414"/>
    </source>
</evidence>
<gene>
    <name evidence="8" type="primary">gmhB</name>
    <name evidence="8" type="ORF">L9S41_10755</name>
</gene>
<dbReference type="InterPro" id="IPR004446">
    <property type="entry name" value="Heptose_bisP_phosphatase"/>
</dbReference>
<evidence type="ECO:0000256" key="2">
    <source>
        <dbReference type="ARBA" id="ARBA00022490"/>
    </source>
</evidence>
<evidence type="ECO:0000313" key="8">
    <source>
        <dbReference type="EMBL" id="UWZ78178.1"/>
    </source>
</evidence>
<evidence type="ECO:0000256" key="7">
    <source>
        <dbReference type="PIRNR" id="PIRNR004682"/>
    </source>
</evidence>
<sequence>MRRAVFLDRDGTINVEKDYLFRSEDFEFIPGAPAAIARLNRAGFLVVVVTNQSGVARGFFDSEDVRRLHEHLQSELAAQGAAVDAFYLCPHHPEQGLGPYKIDCDCRKGHPGMLLQAAAEHGIDLEQSFMVGDKMADVQAGRRAGCRPLLVLTGYGTEDAKKLQPGEAVVVADLAAAVDYILQAEVDKA</sequence>
<dbReference type="PANTHER" id="PTHR42891">
    <property type="entry name" value="D-GLYCERO-BETA-D-MANNO-HEPTOSE-1,7-BISPHOSPHATE 7-PHOSPHATASE"/>
    <property type="match status" value="1"/>
</dbReference>
<dbReference type="NCBIfam" id="NF006506">
    <property type="entry name" value="PRK08942.1"/>
    <property type="match status" value="1"/>
</dbReference>
<dbReference type="PANTHER" id="PTHR42891:SF1">
    <property type="entry name" value="D-GLYCERO-BETA-D-MANNO-HEPTOSE-1,7-BISPHOSPHATE 7-PHOSPHATASE"/>
    <property type="match status" value="1"/>
</dbReference>
<keyword evidence="2 7" id="KW-0963">Cytoplasm</keyword>
<dbReference type="NCBIfam" id="TIGR00213">
    <property type="entry name" value="GmhB_yaeD"/>
    <property type="match status" value="1"/>
</dbReference>
<comment type="similarity">
    <text evidence="7">Belongs to the gmhB family.</text>
</comment>
<keyword evidence="5 7" id="KW-0119">Carbohydrate metabolism</keyword>
<dbReference type="PIRSF" id="PIRSF004682">
    <property type="entry name" value="GmhB"/>
    <property type="match status" value="1"/>
</dbReference>
<dbReference type="CDD" id="cd07503">
    <property type="entry name" value="HAD_HisB-N"/>
    <property type="match status" value="1"/>
</dbReference>
<protein>
    <recommendedName>
        <fullName evidence="6 7">D,D-heptose 1,7-bisphosphate phosphatase</fullName>
        <ecNumber evidence="7">3.1.3.-</ecNumber>
    </recommendedName>
</protein>
<proteinExistence type="inferred from homology"/>
<keyword evidence="9" id="KW-1185">Reference proteome</keyword>
<dbReference type="EMBL" id="CP092109">
    <property type="protein sequence ID" value="UWZ78178.1"/>
    <property type="molecule type" value="Genomic_DNA"/>
</dbReference>
<dbReference type="RefSeq" id="WP_260746527.1">
    <property type="nucleotide sequence ID" value="NZ_CP092109.1"/>
</dbReference>
<dbReference type="GO" id="GO:0034200">
    <property type="term" value="F:D-glycero-beta-D-manno-heptose 1,7-bisphosphate 7-phosphatase activity"/>
    <property type="evidence" value="ECO:0007669"/>
    <property type="project" value="UniProtKB-EC"/>
</dbReference>
<dbReference type="SUPFAM" id="SSF56784">
    <property type="entry name" value="HAD-like"/>
    <property type="match status" value="1"/>
</dbReference>
<evidence type="ECO:0000256" key="6">
    <source>
        <dbReference type="ARBA" id="ARBA00031828"/>
    </source>
</evidence>
<evidence type="ECO:0000256" key="1">
    <source>
        <dbReference type="ARBA" id="ARBA00004496"/>
    </source>
</evidence>
<keyword evidence="3" id="KW-0479">Metal-binding</keyword>
<accession>A0ABY5ZG94</accession>
<keyword evidence="4 7" id="KW-0378">Hydrolase</keyword>
<evidence type="ECO:0000256" key="3">
    <source>
        <dbReference type="ARBA" id="ARBA00022723"/>
    </source>
</evidence>
<dbReference type="InterPro" id="IPR023214">
    <property type="entry name" value="HAD_sf"/>
</dbReference>
<dbReference type="Pfam" id="PF13242">
    <property type="entry name" value="Hydrolase_like"/>
    <property type="match status" value="1"/>
</dbReference>
<comment type="subcellular location">
    <subcellularLocation>
        <location evidence="1 7">Cytoplasm</location>
    </subcellularLocation>
</comment>
<dbReference type="NCBIfam" id="TIGR01662">
    <property type="entry name" value="HAD-SF-IIIA"/>
    <property type="match status" value="1"/>
</dbReference>
<reference evidence="8" key="1">
    <citation type="journal article" date="2022" name="Environ. Microbiol.">
        <title>Geoalkalibacter halelectricus SAP #1 sp. nov. possessing extracellular electron transfer and mineral#reducing capabilities from a haloalkaline environment.</title>
        <authorList>
            <person name="Yadav S."/>
            <person name="Singh R."/>
            <person name="Sundharam S.S."/>
            <person name="Chaudhary S."/>
            <person name="Krishnamurthi S."/>
            <person name="Patil S.A."/>
        </authorList>
    </citation>
    <scope>NUCLEOTIDE SEQUENCE</scope>
    <source>
        <strain evidence="8">SAP-1</strain>
    </source>
</reference>
<dbReference type="InterPro" id="IPR036412">
    <property type="entry name" value="HAD-like_sf"/>
</dbReference>
<dbReference type="EC" id="3.1.3.-" evidence="7"/>
<dbReference type="InterPro" id="IPR006549">
    <property type="entry name" value="HAD-SF_hydro_IIIA"/>
</dbReference>
<organism evidence="8 9">
    <name type="scientific">Geoalkalibacter halelectricus</name>
    <dbReference type="NCBI Taxonomy" id="2847045"/>
    <lineage>
        <taxon>Bacteria</taxon>
        <taxon>Pseudomonadati</taxon>
        <taxon>Thermodesulfobacteriota</taxon>
        <taxon>Desulfuromonadia</taxon>
        <taxon>Desulfuromonadales</taxon>
        <taxon>Geoalkalibacteraceae</taxon>
        <taxon>Geoalkalibacter</taxon>
    </lineage>
</organism>